<accession>A0A5B6W2U5</accession>
<dbReference type="GO" id="GO:0003964">
    <property type="term" value="F:RNA-directed DNA polymerase activity"/>
    <property type="evidence" value="ECO:0007669"/>
    <property type="project" value="UniProtKB-KW"/>
</dbReference>
<dbReference type="OrthoDB" id="1750221at2759"/>
<protein>
    <submittedName>
        <fullName evidence="1">Reverse transcriptase</fullName>
    </submittedName>
</protein>
<evidence type="ECO:0000313" key="1">
    <source>
        <dbReference type="EMBL" id="KAA3475508.1"/>
    </source>
</evidence>
<keyword evidence="1" id="KW-0808">Transferase</keyword>
<dbReference type="Proteomes" id="UP000325315">
    <property type="component" value="Unassembled WGS sequence"/>
</dbReference>
<dbReference type="AlphaFoldDB" id="A0A5B6W2U5"/>
<proteinExistence type="predicted"/>
<keyword evidence="2" id="KW-1185">Reference proteome</keyword>
<dbReference type="InterPro" id="IPR036691">
    <property type="entry name" value="Endo/exonu/phosph_ase_sf"/>
</dbReference>
<dbReference type="EMBL" id="SMMG02000005">
    <property type="protein sequence ID" value="KAA3475508.1"/>
    <property type="molecule type" value="Genomic_DNA"/>
</dbReference>
<keyword evidence="1" id="KW-0695">RNA-directed DNA polymerase</keyword>
<name>A0A5B6W2U5_9ROSI</name>
<organism evidence="1 2">
    <name type="scientific">Gossypium australe</name>
    <dbReference type="NCBI Taxonomy" id="47621"/>
    <lineage>
        <taxon>Eukaryota</taxon>
        <taxon>Viridiplantae</taxon>
        <taxon>Streptophyta</taxon>
        <taxon>Embryophyta</taxon>
        <taxon>Tracheophyta</taxon>
        <taxon>Spermatophyta</taxon>
        <taxon>Magnoliopsida</taxon>
        <taxon>eudicotyledons</taxon>
        <taxon>Gunneridae</taxon>
        <taxon>Pentapetalae</taxon>
        <taxon>rosids</taxon>
        <taxon>malvids</taxon>
        <taxon>Malvales</taxon>
        <taxon>Malvaceae</taxon>
        <taxon>Malvoideae</taxon>
        <taxon>Gossypium</taxon>
    </lineage>
</organism>
<keyword evidence="1" id="KW-0548">Nucleotidyltransferase</keyword>
<comment type="caution">
    <text evidence="1">The sequence shown here is derived from an EMBL/GenBank/DDBJ whole genome shotgun (WGS) entry which is preliminary data.</text>
</comment>
<sequence length="84" mass="10053">MERVRRRCRLINGIDVDPDGSRGGFYGSPYAQDRDDSWNLLRSLQRNEELHWLVCGDFNETMYGFEKKEGYLEKKKEWKCFVTL</sequence>
<reference evidence="2" key="1">
    <citation type="journal article" date="2019" name="Plant Biotechnol. J.">
        <title>Genome sequencing of the Australian wild diploid species Gossypium australe highlights disease resistance and delayed gland morphogenesis.</title>
        <authorList>
            <person name="Cai Y."/>
            <person name="Cai X."/>
            <person name="Wang Q."/>
            <person name="Wang P."/>
            <person name="Zhang Y."/>
            <person name="Cai C."/>
            <person name="Xu Y."/>
            <person name="Wang K."/>
            <person name="Zhou Z."/>
            <person name="Wang C."/>
            <person name="Geng S."/>
            <person name="Li B."/>
            <person name="Dong Q."/>
            <person name="Hou Y."/>
            <person name="Wang H."/>
            <person name="Ai P."/>
            <person name="Liu Z."/>
            <person name="Yi F."/>
            <person name="Sun M."/>
            <person name="An G."/>
            <person name="Cheng J."/>
            <person name="Zhang Y."/>
            <person name="Shi Q."/>
            <person name="Xie Y."/>
            <person name="Shi X."/>
            <person name="Chang Y."/>
            <person name="Huang F."/>
            <person name="Chen Y."/>
            <person name="Hong S."/>
            <person name="Mi L."/>
            <person name="Sun Q."/>
            <person name="Zhang L."/>
            <person name="Zhou B."/>
            <person name="Peng R."/>
            <person name="Zhang X."/>
            <person name="Liu F."/>
        </authorList>
    </citation>
    <scope>NUCLEOTIDE SEQUENCE [LARGE SCALE GENOMIC DNA]</scope>
    <source>
        <strain evidence="2">cv. PA1801</strain>
    </source>
</reference>
<gene>
    <name evidence="1" type="ORF">EPI10_025681</name>
</gene>
<dbReference type="SUPFAM" id="SSF56219">
    <property type="entry name" value="DNase I-like"/>
    <property type="match status" value="1"/>
</dbReference>
<evidence type="ECO:0000313" key="2">
    <source>
        <dbReference type="Proteomes" id="UP000325315"/>
    </source>
</evidence>